<reference evidence="1" key="1">
    <citation type="submission" date="2003-07" db="EMBL/GenBank/DDBJ databases">
        <title>NEDO human cDNA sequencing project.</title>
        <authorList>
            <person name="Kanehori K."/>
            <person name="Ishibashi T."/>
            <person name="Chiba Y."/>
            <person name="Fujimori K."/>
            <person name="Hiraoka S."/>
            <person name="Tanai H."/>
            <person name="Watanabe S."/>
            <person name="Ishida S."/>
            <person name="Ono Y."/>
            <person name="Hotuta T."/>
            <person name="Watanabe M."/>
            <person name="Suzuki Y."/>
            <person name="Hata H."/>
            <person name="Nakagawa K."/>
            <person name="Mizuno S."/>
            <person name="Morinaga M."/>
            <person name="Kawamura M."/>
            <person name="Sugiyama T."/>
            <person name="Irie R."/>
            <person name="Otsuki T."/>
            <person name="Sato H."/>
            <person name="Nishikawa T."/>
            <person name="Sugiyama A."/>
            <person name="Kawakami B."/>
            <person name="Nagai K."/>
            <person name="Isogai T."/>
            <person name="Sugano S."/>
        </authorList>
    </citation>
    <scope>NUCLEOTIDE SEQUENCE</scope>
    <source>
        <tissue evidence="1">Rectum</tissue>
    </source>
</reference>
<sequence>MAACPFPWKLHPRAVLSCCQHEHTVCRGWLETPVGTSHLVRRNGIRDPLKEAVGLFLIEQLCCVGDPISPLLVWALRGPQAELAEVPNSQVGGPPSPLGTLSQGKIRSLLATEHGRGWLDTPAGMIYPSRKSGSGSHLKKPSGHASIEQPCCAGKLLLPLLAWTL</sequence>
<name>Q6ZNX2_HUMAN</name>
<proteinExistence type="evidence at transcript level"/>
<protein>
    <submittedName>
        <fullName evidence="1">cDNA FLJ26950 fis, clone RCT08544</fullName>
    </submittedName>
</protein>
<dbReference type="AlphaFoldDB" id="Q6ZNX2"/>
<dbReference type="EMBL" id="AK130460">
    <property type="protein sequence ID" value="BAC85357.1"/>
    <property type="molecule type" value="mRNA"/>
</dbReference>
<accession>Q6ZNX2</accession>
<organism evidence="1">
    <name type="scientific">Homo sapiens</name>
    <name type="common">Human</name>
    <dbReference type="NCBI Taxonomy" id="9606"/>
    <lineage>
        <taxon>Eukaryota</taxon>
        <taxon>Metazoa</taxon>
        <taxon>Chordata</taxon>
        <taxon>Craniata</taxon>
        <taxon>Vertebrata</taxon>
        <taxon>Euteleostomi</taxon>
        <taxon>Mammalia</taxon>
        <taxon>Eutheria</taxon>
        <taxon>Euarchontoglires</taxon>
        <taxon>Primates</taxon>
        <taxon>Haplorrhini</taxon>
        <taxon>Catarrhini</taxon>
        <taxon>Hominidae</taxon>
        <taxon>Homo</taxon>
    </lineage>
</organism>
<evidence type="ECO:0000313" key="1">
    <source>
        <dbReference type="EMBL" id="BAC85357.1"/>
    </source>
</evidence>